<dbReference type="InterPro" id="IPR005656">
    <property type="entry name" value="MmgE_PrpD"/>
</dbReference>
<dbReference type="Pfam" id="PF19305">
    <property type="entry name" value="MmgE_PrpD_C"/>
    <property type="match status" value="1"/>
</dbReference>
<dbReference type="Pfam" id="PF03972">
    <property type="entry name" value="MmgE_PrpD_N"/>
    <property type="match status" value="1"/>
</dbReference>
<feature type="domain" description="MmgE/PrpD N-terminal" evidence="3">
    <location>
        <begin position="6"/>
        <end position="212"/>
    </location>
</feature>
<evidence type="ECO:0000313" key="6">
    <source>
        <dbReference type="Proteomes" id="UP001235712"/>
    </source>
</evidence>
<evidence type="ECO:0000259" key="4">
    <source>
        <dbReference type="Pfam" id="PF19305"/>
    </source>
</evidence>
<evidence type="ECO:0000313" key="5">
    <source>
        <dbReference type="EMBL" id="MDP9829579.1"/>
    </source>
</evidence>
<dbReference type="Gene3D" id="1.10.4100.10">
    <property type="entry name" value="2-methylcitrate dehydratase PrpD"/>
    <property type="match status" value="1"/>
</dbReference>
<dbReference type="PANTHER" id="PTHR16943">
    <property type="entry name" value="2-METHYLCITRATE DEHYDRATASE-RELATED"/>
    <property type="match status" value="1"/>
</dbReference>
<accession>A0ABT9PA53</accession>
<proteinExistence type="inferred from homology"/>
<comment type="caution">
    <text evidence="5">The sequence shown here is derived from an EMBL/GenBank/DDBJ whole genome shotgun (WGS) entry which is preliminary data.</text>
</comment>
<dbReference type="Proteomes" id="UP001235712">
    <property type="component" value="Unassembled WGS sequence"/>
</dbReference>
<dbReference type="SUPFAM" id="SSF103378">
    <property type="entry name" value="2-methylcitrate dehydratase PrpD"/>
    <property type="match status" value="1"/>
</dbReference>
<organism evidence="5 6">
    <name type="scientific">Kineosporia succinea</name>
    <dbReference type="NCBI Taxonomy" id="84632"/>
    <lineage>
        <taxon>Bacteria</taxon>
        <taxon>Bacillati</taxon>
        <taxon>Actinomycetota</taxon>
        <taxon>Actinomycetes</taxon>
        <taxon>Kineosporiales</taxon>
        <taxon>Kineosporiaceae</taxon>
        <taxon>Kineosporia</taxon>
    </lineage>
</organism>
<dbReference type="Gene3D" id="3.30.1330.120">
    <property type="entry name" value="2-methylcitrate dehydratase PrpD"/>
    <property type="match status" value="1"/>
</dbReference>
<evidence type="ECO:0000256" key="2">
    <source>
        <dbReference type="SAM" id="MobiDB-lite"/>
    </source>
</evidence>
<dbReference type="InterPro" id="IPR045337">
    <property type="entry name" value="MmgE_PrpD_C"/>
</dbReference>
<feature type="region of interest" description="Disordered" evidence="2">
    <location>
        <begin position="213"/>
        <end position="237"/>
    </location>
</feature>
<reference evidence="5 6" key="1">
    <citation type="submission" date="2023-07" db="EMBL/GenBank/DDBJ databases">
        <title>Sequencing the genomes of 1000 actinobacteria strains.</title>
        <authorList>
            <person name="Klenk H.-P."/>
        </authorList>
    </citation>
    <scope>NUCLEOTIDE SEQUENCE [LARGE SCALE GENOMIC DNA]</scope>
    <source>
        <strain evidence="5 6">DSM 44388</strain>
    </source>
</reference>
<feature type="domain" description="MmgE/PrpD C-terminal" evidence="4">
    <location>
        <begin position="255"/>
        <end position="410"/>
    </location>
</feature>
<keyword evidence="6" id="KW-1185">Reference proteome</keyword>
<gene>
    <name evidence="5" type="ORF">J2S57_005328</name>
</gene>
<dbReference type="InterPro" id="IPR042183">
    <property type="entry name" value="MmgE/PrpD_sf_1"/>
</dbReference>
<dbReference type="InterPro" id="IPR045336">
    <property type="entry name" value="MmgE_PrpD_N"/>
</dbReference>
<evidence type="ECO:0000259" key="3">
    <source>
        <dbReference type="Pfam" id="PF03972"/>
    </source>
</evidence>
<evidence type="ECO:0000256" key="1">
    <source>
        <dbReference type="ARBA" id="ARBA00006174"/>
    </source>
</evidence>
<dbReference type="EMBL" id="JAUSQZ010000001">
    <property type="protein sequence ID" value="MDP9829579.1"/>
    <property type="molecule type" value="Genomic_DNA"/>
</dbReference>
<protein>
    <submittedName>
        <fullName evidence="5">2-methylcitrate dehydratase PrpD</fullName>
    </submittedName>
</protein>
<dbReference type="InterPro" id="IPR042188">
    <property type="entry name" value="MmgE/PrpD_sf_2"/>
</dbReference>
<dbReference type="PANTHER" id="PTHR16943:SF8">
    <property type="entry name" value="2-METHYLCITRATE DEHYDRATASE"/>
    <property type="match status" value="1"/>
</dbReference>
<name>A0ABT9PA53_9ACTN</name>
<comment type="similarity">
    <text evidence="1">Belongs to the PrpD family.</text>
</comment>
<sequence length="428" mass="44219">MIGVPVASMMTDPLPDTVSAWARTALEDTLAVLVAGTRTPLYEAVLTAARHHPGPVPAIGTSTTTSPLWAAHLGAVAASALDFDDGHYRGGGIHAGSTVVPVLLAAAGDVTVGELLRGMVAGYEVALRAGFLNSPGRTGGGYRASGYAATIGAAAALAAVRGNVPTVISAAVRTAFAHAPHSRMTSSASRESIGWAAASAVAAVELAENGFGTEATDTRHRAPAGATPFEQSEDAPVTGSLGREFWCVETYVKPWPCCRAAHAMLEALLPFSGRDIARVDVDVVPGAVGLDLTEPVNLSEAQYALPWLAALTLLRGPAGLSSLSERDFAAPDIVDLASRVRLRPGRAASANGGYPSRVVVLMNDGTSFERTVDDTLGSATRPLSPEALDHKLRQALGSRLDASTIETLRATLDQPDAPIDGLLRLLTT</sequence>
<dbReference type="RefSeq" id="WP_307247889.1">
    <property type="nucleotide sequence ID" value="NZ_JAUSQZ010000001.1"/>
</dbReference>
<dbReference type="InterPro" id="IPR036148">
    <property type="entry name" value="MmgE/PrpD_sf"/>
</dbReference>